<dbReference type="OrthoDB" id="5803649at2759"/>
<feature type="compositionally biased region" description="Basic and acidic residues" evidence="1">
    <location>
        <begin position="946"/>
        <end position="955"/>
    </location>
</feature>
<feature type="region of interest" description="Disordered" evidence="1">
    <location>
        <begin position="723"/>
        <end position="766"/>
    </location>
</feature>
<dbReference type="PANTHER" id="PTHR33936:SF15">
    <property type="entry name" value="C2H2-TYPE DOMAIN-CONTAINING PROTEIN"/>
    <property type="match status" value="1"/>
</dbReference>
<keyword evidence="4" id="KW-1185">Reference proteome</keyword>
<dbReference type="PROSITE" id="PS00028">
    <property type="entry name" value="ZINC_FINGER_C2H2_1"/>
    <property type="match status" value="1"/>
</dbReference>
<proteinExistence type="predicted"/>
<dbReference type="PANTHER" id="PTHR33936">
    <property type="entry name" value="PROTEIN CBG17840"/>
    <property type="match status" value="1"/>
</dbReference>
<dbReference type="AlphaFoldDB" id="A0A016S087"/>
<name>A0A016S087_9BILA</name>
<sequence>MPYPKRGRLQKPAEEVEVEAEAPIVEASTPMSNDLELDVTETPLEHDLIEDESMLEGAEEVEVEYVDDNGIPVPEMAEEVVMEGDYVEEYIDAEEDDMAESLVALSRSGEFRDKGGGEYVVENVEARRRAPRILRRFGAGQHQQFVEQTANFVDGGQIVVEEFQPVASAGRDTRFTPKYPVAVARRPPTINLRSSYPKGDWREDQRKKLLVCDVFESLPEHKQETFKKLMDIFGTSVPPFRTPSKRKYPGNSPGYYPDAEGDSVSPRQTSQKGRTVTFGKDLSTSIITRYPRFTDQPRYVVTNPSSSNARVMAMIPFEEKASTEAPDRVDTGDMPELIQNDINEGDKSGDPHDGDEAGDVDIETYEEDNSREHRKSTLWVDNKGRVVDVVPGRGGHATIIYPEMRQEVFGTSDLRSLAASHPKETPDERFCPSCRMTMKRSIFYHHGRLIRKYGRCDIFTPKRFPCGSPGCHERLGTLERLCEHMYQVHRAPTDIKRRVFENEAQFEEFLRELESRGGNFRMSRGNKTIKEGIVQYFRCNRIFSIAKDKALRIVDDINAGTYEAVKDITQPMDPFGKETSTKPYLRTEEACTAFFRKTYLNDGTIEVRYCDYHLHGDERLRLPTAIRNRIYEMSKKKLPLPVIVMVLHRECHRFCMPGTALERRIMAVTPREVQLVAQSVQRRLDAAARRKKAAEGHEHTNGGDHVDADHEREDHEAAENIMERGDGDDHHDDSQDHLEPADEAHEDDGGGTGEGGLDFSTEGRGEGGELTELELTMLEEYEQNRGVILTDFQSLKREENRKRLCRERVRARIYTLGRAMRNIQFSDFECDLLIRSEQMLEAVVDLWNARMESGTKLDPSRLCPKREFYSGAPEASAEAATEHPEPARDHTPTAATEEGANMEEGNTPETPVNASSESMGNETDTTPTGSSTSVRKTAKPRQRRALRVEKIKEEPVSTSPVPPSPPASPPAVTRLGRVIKRKKILDV</sequence>
<dbReference type="EMBL" id="JARK01001667">
    <property type="protein sequence ID" value="EYB83659.1"/>
    <property type="molecule type" value="Genomic_DNA"/>
</dbReference>
<feature type="domain" description="C2H2-type" evidence="2">
    <location>
        <begin position="466"/>
        <end position="489"/>
    </location>
</feature>
<feature type="compositionally biased region" description="Pro residues" evidence="1">
    <location>
        <begin position="960"/>
        <end position="969"/>
    </location>
</feature>
<dbReference type="STRING" id="53326.A0A016S087"/>
<feature type="compositionally biased region" description="Basic and acidic residues" evidence="1">
    <location>
        <begin position="344"/>
        <end position="355"/>
    </location>
</feature>
<feature type="region of interest" description="Disordered" evidence="1">
    <location>
        <begin position="687"/>
        <end position="710"/>
    </location>
</feature>
<evidence type="ECO:0000256" key="1">
    <source>
        <dbReference type="SAM" id="MobiDB-lite"/>
    </source>
</evidence>
<feature type="compositionally biased region" description="Basic residues" evidence="1">
    <location>
        <begin position="936"/>
        <end position="945"/>
    </location>
</feature>
<feature type="compositionally biased region" description="Basic and acidic residues" evidence="1">
    <location>
        <begin position="321"/>
        <end position="331"/>
    </location>
</feature>
<organism evidence="3 4">
    <name type="scientific">Ancylostoma ceylanicum</name>
    <dbReference type="NCBI Taxonomy" id="53326"/>
    <lineage>
        <taxon>Eukaryota</taxon>
        <taxon>Metazoa</taxon>
        <taxon>Ecdysozoa</taxon>
        <taxon>Nematoda</taxon>
        <taxon>Chromadorea</taxon>
        <taxon>Rhabditida</taxon>
        <taxon>Rhabditina</taxon>
        <taxon>Rhabditomorpha</taxon>
        <taxon>Strongyloidea</taxon>
        <taxon>Ancylostomatidae</taxon>
        <taxon>Ancylostomatinae</taxon>
        <taxon>Ancylostoma</taxon>
    </lineage>
</organism>
<feature type="compositionally biased region" description="Basic and acidic residues" evidence="1">
    <location>
        <begin position="723"/>
        <end position="743"/>
    </location>
</feature>
<feature type="compositionally biased region" description="Polar residues" evidence="1">
    <location>
        <begin position="265"/>
        <end position="274"/>
    </location>
</feature>
<reference evidence="4" key="1">
    <citation type="journal article" date="2015" name="Nat. Genet.">
        <title>The genome and transcriptome of the zoonotic hookworm Ancylostoma ceylanicum identify infection-specific gene families.</title>
        <authorList>
            <person name="Schwarz E.M."/>
            <person name="Hu Y."/>
            <person name="Antoshechkin I."/>
            <person name="Miller M.M."/>
            <person name="Sternberg P.W."/>
            <person name="Aroian R.V."/>
        </authorList>
    </citation>
    <scope>NUCLEOTIDE SEQUENCE</scope>
    <source>
        <strain evidence="4">HY135</strain>
    </source>
</reference>
<accession>A0A016S087</accession>
<feature type="compositionally biased region" description="Basic and acidic residues" evidence="1">
    <location>
        <begin position="880"/>
        <end position="891"/>
    </location>
</feature>
<gene>
    <name evidence="3" type="primary">Acey_s0331.g2713</name>
    <name evidence="3" type="ORF">Y032_0331g2713</name>
</gene>
<dbReference type="Proteomes" id="UP000024635">
    <property type="component" value="Unassembled WGS sequence"/>
</dbReference>
<feature type="region of interest" description="Disordered" evidence="1">
    <location>
        <begin position="871"/>
        <end position="973"/>
    </location>
</feature>
<feature type="region of interest" description="Disordered" evidence="1">
    <location>
        <begin position="1"/>
        <end position="35"/>
    </location>
</feature>
<comment type="caution">
    <text evidence="3">The sequence shown here is derived from an EMBL/GenBank/DDBJ whole genome shotgun (WGS) entry which is preliminary data.</text>
</comment>
<dbReference type="InterPro" id="IPR013087">
    <property type="entry name" value="Znf_C2H2_type"/>
</dbReference>
<feature type="region of interest" description="Disordered" evidence="1">
    <location>
        <begin position="241"/>
        <end position="275"/>
    </location>
</feature>
<feature type="region of interest" description="Disordered" evidence="1">
    <location>
        <begin position="321"/>
        <end position="359"/>
    </location>
</feature>
<dbReference type="InterPro" id="IPR052797">
    <property type="entry name" value="RegFact_GeneExpr_CellDeath"/>
</dbReference>
<feature type="compositionally biased region" description="Polar residues" evidence="1">
    <location>
        <begin position="907"/>
        <end position="935"/>
    </location>
</feature>
<protein>
    <recommendedName>
        <fullName evidence="2">C2H2-type domain-containing protein</fullName>
    </recommendedName>
</protein>
<evidence type="ECO:0000313" key="3">
    <source>
        <dbReference type="EMBL" id="EYB83659.1"/>
    </source>
</evidence>
<evidence type="ECO:0000313" key="4">
    <source>
        <dbReference type="Proteomes" id="UP000024635"/>
    </source>
</evidence>
<evidence type="ECO:0000259" key="2">
    <source>
        <dbReference type="PROSITE" id="PS00028"/>
    </source>
</evidence>